<dbReference type="RefSeq" id="WP_077244113.1">
    <property type="nucleotide sequence ID" value="NZ_MUZR01000017.1"/>
</dbReference>
<dbReference type="EMBL" id="MUZR01000017">
    <property type="protein sequence ID" value="OOC10412.1"/>
    <property type="molecule type" value="Genomic_DNA"/>
</dbReference>
<dbReference type="Pfam" id="PF00440">
    <property type="entry name" value="TetR_N"/>
    <property type="match status" value="1"/>
</dbReference>
<dbReference type="InterPro" id="IPR011075">
    <property type="entry name" value="TetR_C"/>
</dbReference>
<dbReference type="Proteomes" id="UP000189177">
    <property type="component" value="Unassembled WGS sequence"/>
</dbReference>
<evidence type="ECO:0000313" key="7">
    <source>
        <dbReference type="Proteomes" id="UP000189177"/>
    </source>
</evidence>
<dbReference type="STRING" id="252474.B1A74_05890"/>
<protein>
    <submittedName>
        <fullName evidence="6">TetR family transcriptional regulator</fullName>
    </submittedName>
</protein>
<dbReference type="Gene3D" id="1.10.357.10">
    <property type="entry name" value="Tetracycline Repressor, domain 2"/>
    <property type="match status" value="1"/>
</dbReference>
<dbReference type="PROSITE" id="PS50977">
    <property type="entry name" value="HTH_TETR_2"/>
    <property type="match status" value="1"/>
</dbReference>
<keyword evidence="7" id="KW-1185">Reference proteome</keyword>
<keyword evidence="1" id="KW-0805">Transcription regulation</keyword>
<dbReference type="OrthoDB" id="4541465at2"/>
<dbReference type="SUPFAM" id="SSF48498">
    <property type="entry name" value="Tetracyclin repressor-like, C-terminal domain"/>
    <property type="match status" value="1"/>
</dbReference>
<dbReference type="Pfam" id="PF16925">
    <property type="entry name" value="TetR_C_13"/>
    <property type="match status" value="1"/>
</dbReference>
<accession>A0A1V2ZZ81</accession>
<comment type="caution">
    <text evidence="6">The sequence shown here is derived from an EMBL/GenBank/DDBJ whole genome shotgun (WGS) entry which is preliminary data.</text>
</comment>
<dbReference type="AlphaFoldDB" id="A0A1V2ZZ81"/>
<organism evidence="6 7">
    <name type="scientific">Thioalkalivibrio halophilus</name>
    <dbReference type="NCBI Taxonomy" id="252474"/>
    <lineage>
        <taxon>Bacteria</taxon>
        <taxon>Pseudomonadati</taxon>
        <taxon>Pseudomonadota</taxon>
        <taxon>Gammaproteobacteria</taxon>
        <taxon>Chromatiales</taxon>
        <taxon>Ectothiorhodospiraceae</taxon>
        <taxon>Thioalkalivibrio</taxon>
    </lineage>
</organism>
<dbReference type="InterPro" id="IPR009057">
    <property type="entry name" value="Homeodomain-like_sf"/>
</dbReference>
<reference evidence="6 7" key="1">
    <citation type="submission" date="2017-02" db="EMBL/GenBank/DDBJ databases">
        <title>Genomic diversity within the haloalkaliphilic genus Thioalkalivibrio.</title>
        <authorList>
            <person name="Ahn A.-C."/>
            <person name="Meier-Kolthoff J."/>
            <person name="Overmars L."/>
            <person name="Richter M."/>
            <person name="Woyke T."/>
            <person name="Sorokin D.Y."/>
            <person name="Muyzer G."/>
        </authorList>
    </citation>
    <scope>NUCLEOTIDE SEQUENCE [LARGE SCALE GENOMIC DNA]</scope>
    <source>
        <strain evidence="6 7">HL17</strain>
    </source>
</reference>
<dbReference type="InterPro" id="IPR001647">
    <property type="entry name" value="HTH_TetR"/>
</dbReference>
<gene>
    <name evidence="6" type="ORF">B1A74_05890</name>
</gene>
<dbReference type="SUPFAM" id="SSF46689">
    <property type="entry name" value="Homeodomain-like"/>
    <property type="match status" value="1"/>
</dbReference>
<feature type="domain" description="HTH tetR-type" evidence="5">
    <location>
        <begin position="1"/>
        <end position="54"/>
    </location>
</feature>
<evidence type="ECO:0000313" key="6">
    <source>
        <dbReference type="EMBL" id="OOC10412.1"/>
    </source>
</evidence>
<evidence type="ECO:0000256" key="1">
    <source>
        <dbReference type="ARBA" id="ARBA00023015"/>
    </source>
</evidence>
<sequence>MDATRGLVLTRSYGSVGIAGICERAGVRRGSLYHFFPGKEDLVIATLEALYTEFTAEVLEPALRGPGGLRERMAAFVGAIHAFQARMQAAEGRLPGCPFGSLAVETGTQSPRLREAMQGHLDAIRAQFRAALDAAVAHGELDARTDTARLADHWLALMEGILLMARAEQDADTILRLAPALQDLLLTTHPDGDAP</sequence>
<keyword evidence="2 4" id="KW-0238">DNA-binding</keyword>
<evidence type="ECO:0000259" key="5">
    <source>
        <dbReference type="PROSITE" id="PS50977"/>
    </source>
</evidence>
<evidence type="ECO:0000256" key="3">
    <source>
        <dbReference type="ARBA" id="ARBA00023163"/>
    </source>
</evidence>
<dbReference type="InterPro" id="IPR036271">
    <property type="entry name" value="Tet_transcr_reg_TetR-rel_C_sf"/>
</dbReference>
<evidence type="ECO:0000256" key="4">
    <source>
        <dbReference type="PROSITE-ProRule" id="PRU00335"/>
    </source>
</evidence>
<dbReference type="PANTHER" id="PTHR47506:SF1">
    <property type="entry name" value="HTH-TYPE TRANSCRIPTIONAL REGULATOR YJDC"/>
    <property type="match status" value="1"/>
</dbReference>
<keyword evidence="3" id="KW-0804">Transcription</keyword>
<dbReference type="GO" id="GO:0003677">
    <property type="term" value="F:DNA binding"/>
    <property type="evidence" value="ECO:0007669"/>
    <property type="project" value="UniProtKB-UniRule"/>
</dbReference>
<feature type="DNA-binding region" description="H-T-H motif" evidence="4">
    <location>
        <begin position="17"/>
        <end position="36"/>
    </location>
</feature>
<dbReference type="PANTHER" id="PTHR47506">
    <property type="entry name" value="TRANSCRIPTIONAL REGULATORY PROTEIN"/>
    <property type="match status" value="1"/>
</dbReference>
<name>A0A1V2ZZ81_9GAMM</name>
<evidence type="ECO:0000256" key="2">
    <source>
        <dbReference type="ARBA" id="ARBA00023125"/>
    </source>
</evidence>
<proteinExistence type="predicted"/>